<keyword evidence="1" id="KW-0472">Membrane</keyword>
<dbReference type="EMBL" id="GBXM01068964">
    <property type="protein sequence ID" value="JAH39613.1"/>
    <property type="molecule type" value="Transcribed_RNA"/>
</dbReference>
<evidence type="ECO:0000256" key="1">
    <source>
        <dbReference type="SAM" id="Phobius"/>
    </source>
</evidence>
<keyword evidence="1" id="KW-1133">Transmembrane helix</keyword>
<feature type="transmembrane region" description="Helical" evidence="1">
    <location>
        <begin position="12"/>
        <end position="30"/>
    </location>
</feature>
<organism evidence="2">
    <name type="scientific">Anguilla anguilla</name>
    <name type="common">European freshwater eel</name>
    <name type="synonym">Muraena anguilla</name>
    <dbReference type="NCBI Taxonomy" id="7936"/>
    <lineage>
        <taxon>Eukaryota</taxon>
        <taxon>Metazoa</taxon>
        <taxon>Chordata</taxon>
        <taxon>Craniata</taxon>
        <taxon>Vertebrata</taxon>
        <taxon>Euteleostomi</taxon>
        <taxon>Actinopterygii</taxon>
        <taxon>Neopterygii</taxon>
        <taxon>Teleostei</taxon>
        <taxon>Anguilliformes</taxon>
        <taxon>Anguillidae</taxon>
        <taxon>Anguilla</taxon>
    </lineage>
</organism>
<reference evidence="2" key="2">
    <citation type="journal article" date="2015" name="Fish Shellfish Immunol.">
        <title>Early steps in the European eel (Anguilla anguilla)-Vibrio vulnificus interaction in the gills: Role of the RtxA13 toxin.</title>
        <authorList>
            <person name="Callol A."/>
            <person name="Pajuelo D."/>
            <person name="Ebbesson L."/>
            <person name="Teles M."/>
            <person name="MacKenzie S."/>
            <person name="Amaro C."/>
        </authorList>
    </citation>
    <scope>NUCLEOTIDE SEQUENCE</scope>
</reference>
<evidence type="ECO:0000313" key="2">
    <source>
        <dbReference type="EMBL" id="JAH39613.1"/>
    </source>
</evidence>
<reference evidence="2" key="1">
    <citation type="submission" date="2014-11" db="EMBL/GenBank/DDBJ databases">
        <authorList>
            <person name="Amaro Gonzalez C."/>
        </authorList>
    </citation>
    <scope>NUCLEOTIDE SEQUENCE</scope>
</reference>
<accession>A0A0E9SGH1</accession>
<protein>
    <submittedName>
        <fullName evidence="2">Uncharacterized protein</fullName>
    </submittedName>
</protein>
<dbReference type="AlphaFoldDB" id="A0A0E9SGH1"/>
<proteinExistence type="predicted"/>
<name>A0A0E9SGH1_ANGAN</name>
<sequence>MQLRKQLVNDQIIMYDCVYLIALTCFFLFISKQFMEER</sequence>
<keyword evidence="1" id="KW-0812">Transmembrane</keyword>